<dbReference type="Gene3D" id="1.10.245.10">
    <property type="entry name" value="SWIB/MDM2 domain"/>
    <property type="match status" value="1"/>
</dbReference>
<comment type="caution">
    <text evidence="3">The sequence shown here is derived from an EMBL/GenBank/DDBJ whole genome shotgun (WGS) entry which is preliminary data.</text>
</comment>
<dbReference type="PANTHER" id="PTHR13844">
    <property type="entry name" value="SWI/SNF-RELATED MATRIX-ASSOCIATED ACTIN-DEPENDENT REGULATOR OF CHROMATIN SUBFAMILY D"/>
    <property type="match status" value="1"/>
</dbReference>
<dbReference type="OrthoDB" id="10263741at2759"/>
<reference evidence="3" key="1">
    <citation type="submission" date="2021-03" db="EMBL/GenBank/DDBJ databases">
        <authorList>
            <person name="Tagirdzhanova G."/>
        </authorList>
    </citation>
    <scope>NUCLEOTIDE SEQUENCE</scope>
</reference>
<gene>
    <name evidence="3" type="ORF">GOMPHAMPRED_003180</name>
</gene>
<dbReference type="AlphaFoldDB" id="A0A8H3I6S7"/>
<dbReference type="InterPro" id="IPR019835">
    <property type="entry name" value="SWIB_domain"/>
</dbReference>
<evidence type="ECO:0000313" key="4">
    <source>
        <dbReference type="Proteomes" id="UP000664169"/>
    </source>
</evidence>
<name>A0A8H3I6S7_9LECA</name>
<dbReference type="SUPFAM" id="SSF47592">
    <property type="entry name" value="SWIB/MDM2 domain"/>
    <property type="match status" value="1"/>
</dbReference>
<dbReference type="InterPro" id="IPR036885">
    <property type="entry name" value="SWIB_MDM2_dom_sf"/>
</dbReference>
<dbReference type="EMBL" id="CAJPDQ010000002">
    <property type="protein sequence ID" value="CAF9905435.1"/>
    <property type="molecule type" value="Genomic_DNA"/>
</dbReference>
<feature type="compositionally biased region" description="Low complexity" evidence="1">
    <location>
        <begin position="42"/>
        <end position="55"/>
    </location>
</feature>
<feature type="compositionally biased region" description="Basic and acidic residues" evidence="1">
    <location>
        <begin position="58"/>
        <end position="70"/>
    </location>
</feature>
<evidence type="ECO:0000313" key="3">
    <source>
        <dbReference type="EMBL" id="CAF9905435.1"/>
    </source>
</evidence>
<feature type="domain" description="DM2" evidence="2">
    <location>
        <begin position="274"/>
        <end position="352"/>
    </location>
</feature>
<dbReference type="InterPro" id="IPR003121">
    <property type="entry name" value="SWIB_MDM2_domain"/>
</dbReference>
<keyword evidence="4" id="KW-1185">Reference proteome</keyword>
<organism evidence="3 4">
    <name type="scientific">Gomphillus americanus</name>
    <dbReference type="NCBI Taxonomy" id="1940652"/>
    <lineage>
        <taxon>Eukaryota</taxon>
        <taxon>Fungi</taxon>
        <taxon>Dikarya</taxon>
        <taxon>Ascomycota</taxon>
        <taxon>Pezizomycotina</taxon>
        <taxon>Lecanoromycetes</taxon>
        <taxon>OSLEUM clade</taxon>
        <taxon>Ostropomycetidae</taxon>
        <taxon>Ostropales</taxon>
        <taxon>Graphidaceae</taxon>
        <taxon>Gomphilloideae</taxon>
        <taxon>Gomphillus</taxon>
    </lineage>
</organism>
<evidence type="ECO:0000259" key="2">
    <source>
        <dbReference type="PROSITE" id="PS51925"/>
    </source>
</evidence>
<proteinExistence type="predicted"/>
<dbReference type="Pfam" id="PF02201">
    <property type="entry name" value="SWIB"/>
    <property type="match status" value="1"/>
</dbReference>
<dbReference type="SMART" id="SM00151">
    <property type="entry name" value="SWIB"/>
    <property type="match status" value="1"/>
</dbReference>
<dbReference type="PROSITE" id="PS51925">
    <property type="entry name" value="SWIB_MDM2"/>
    <property type="match status" value="1"/>
</dbReference>
<dbReference type="Proteomes" id="UP000664169">
    <property type="component" value="Unassembled WGS sequence"/>
</dbReference>
<feature type="region of interest" description="Disordered" evidence="1">
    <location>
        <begin position="1"/>
        <end position="86"/>
    </location>
</feature>
<sequence length="503" mass="57819">MNPAMAAQYQQYQHQHQQRMSRGPHPGTQGRRGIPGMIPTPQQAAVQQARIQQQALREPQDPGAEKHSQESRYASSPQERNLPEGLEDIVIGNGVEEFKRLRAMERKLDAIMIRKRLELKDEKQKIRPRTRKLRIWITNSAENQPWQGKDLDVNAFDFNTGTEATYKVTIVGKIVGEDVPPAPAESEEAIESVETEKVDRQNSPPKPRLSELFNSISVELDRSRALHADGANVVEWKKQQSGQRGSTAVEFDCLQFERKGDENINCTINLLRDEQPERYAMAKPLQDLVCEEEATKEMIINAFWLYVRKMGLQREEDKRTVRLDDTLKAIFGDYEYIPFPRIWDHLAPHLTSIPPVKLPYTIRVDPEFQANPTPTVYDVMVAGPDPLYEQIQTLIHDPSFEEDLKKIKEKDNDIMSLIQAINVSKNRHSFFNSMAKDPVTFLRRWTSSQKRDLEIILGDSRVGTDTEWISDEFRRGGQESIWNSDNAKEAVDLLVNRPGRWGK</sequence>
<evidence type="ECO:0000256" key="1">
    <source>
        <dbReference type="SAM" id="MobiDB-lite"/>
    </source>
</evidence>
<feature type="region of interest" description="Disordered" evidence="1">
    <location>
        <begin position="179"/>
        <end position="208"/>
    </location>
</feature>
<dbReference type="CDD" id="cd10568">
    <property type="entry name" value="SWIB_like"/>
    <property type="match status" value="1"/>
</dbReference>
<accession>A0A8H3I6S7</accession>
<protein>
    <recommendedName>
        <fullName evidence="2">DM2 domain-containing protein</fullName>
    </recommendedName>
</protein>